<dbReference type="EMBL" id="BAABRP010000001">
    <property type="protein sequence ID" value="GAA5511576.1"/>
    <property type="molecule type" value="Genomic_DNA"/>
</dbReference>
<keyword evidence="3" id="KW-0276">Fatty acid metabolism</keyword>
<sequence>MPCRILGPGPLTVKTPLTPLDPVLRALSVYPQRPALVDAAGHGHLSYAELADRAARLVTLLREAGLPPGGHVLLVSPNTADALTAFHAVPLAGGVIVPLNPRFTDAELGFLGAHADPVLALVDAAHLPRVGAALTQRGVPVIATGTGGDLAARLARVPPAPLAVPDTLAEDDPISVNYTSGTTSDPKGVMLTHRSVFLNVTNMLYHLNLRPGSVFLHALPFAHANGWGSVWAVTAAGGTHVTLPDPGPVPLRAAITAHGVTHLCASPALLAPLADAAAPQPLPHPVRVMLAGTSPPPRLIGTLQAQGFEVLHGYGLTESSALVTLADPTPETQALPPEEQARLLSRQGYAMLLAGQVQVIRDDGTPVPHDGLTPGEIVLRGNQVMKGYYKNRAATRRAIQGGWLHTGDVACVHPGGRLEILDRAGDLLNVGGQPVSSAQVEAVLYRHPSVREAVVVAARGEGGDLPVAFVTLHPGAQVQGRELLAFARPHLPPHALPARIVFAPELPKTASGKVLKYVLREQAAGRAAGQPAD</sequence>
<dbReference type="PANTHER" id="PTHR43859">
    <property type="entry name" value="ACYL-ACTIVATING ENZYME"/>
    <property type="match status" value="1"/>
</dbReference>
<dbReference type="PANTHER" id="PTHR43859:SF4">
    <property type="entry name" value="BUTANOATE--COA LIGASE AAE1-RELATED"/>
    <property type="match status" value="1"/>
</dbReference>
<dbReference type="SUPFAM" id="SSF56801">
    <property type="entry name" value="Acetyl-CoA synthetase-like"/>
    <property type="match status" value="1"/>
</dbReference>
<dbReference type="Pfam" id="PF13193">
    <property type="entry name" value="AMP-binding_C"/>
    <property type="match status" value="1"/>
</dbReference>
<dbReference type="InterPro" id="IPR020845">
    <property type="entry name" value="AMP-binding_CS"/>
</dbReference>
<comment type="caution">
    <text evidence="7">The sequence shown here is derived from an EMBL/GenBank/DDBJ whole genome shotgun (WGS) entry which is preliminary data.</text>
</comment>
<comment type="similarity">
    <text evidence="1">Belongs to the ATP-dependent AMP-binding enzyme family.</text>
</comment>
<evidence type="ECO:0000259" key="6">
    <source>
        <dbReference type="Pfam" id="PF13193"/>
    </source>
</evidence>
<evidence type="ECO:0000256" key="2">
    <source>
        <dbReference type="ARBA" id="ARBA00022598"/>
    </source>
</evidence>
<keyword evidence="8" id="KW-1185">Reference proteome</keyword>
<accession>A0ABP9W2J2</accession>
<feature type="domain" description="AMP-binding enzyme C-terminal" evidence="6">
    <location>
        <begin position="439"/>
        <end position="513"/>
    </location>
</feature>
<dbReference type="Proteomes" id="UP001401887">
    <property type="component" value="Unassembled WGS sequence"/>
</dbReference>
<evidence type="ECO:0000256" key="3">
    <source>
        <dbReference type="ARBA" id="ARBA00022832"/>
    </source>
</evidence>
<feature type="domain" description="AMP-dependent synthetase/ligase" evidence="5">
    <location>
        <begin position="27"/>
        <end position="389"/>
    </location>
</feature>
<organism evidence="7 8">
    <name type="scientific">Deinococcus carri</name>
    <dbReference type="NCBI Taxonomy" id="1211323"/>
    <lineage>
        <taxon>Bacteria</taxon>
        <taxon>Thermotogati</taxon>
        <taxon>Deinococcota</taxon>
        <taxon>Deinococci</taxon>
        <taxon>Deinococcales</taxon>
        <taxon>Deinococcaceae</taxon>
        <taxon>Deinococcus</taxon>
    </lineage>
</organism>
<dbReference type="Gene3D" id="3.40.50.12780">
    <property type="entry name" value="N-terminal domain of ligase-like"/>
    <property type="match status" value="1"/>
</dbReference>
<evidence type="ECO:0000256" key="1">
    <source>
        <dbReference type="ARBA" id="ARBA00006432"/>
    </source>
</evidence>
<keyword evidence="2 7" id="KW-0436">Ligase</keyword>
<dbReference type="GO" id="GO:0016874">
    <property type="term" value="F:ligase activity"/>
    <property type="evidence" value="ECO:0007669"/>
    <property type="project" value="UniProtKB-KW"/>
</dbReference>
<dbReference type="InterPro" id="IPR000873">
    <property type="entry name" value="AMP-dep_synth/lig_dom"/>
</dbReference>
<name>A0ABP9W2J2_9DEIO</name>
<reference evidence="7 8" key="1">
    <citation type="submission" date="2024-02" db="EMBL/GenBank/DDBJ databases">
        <title>Deinococcus carri NBRC 110142.</title>
        <authorList>
            <person name="Ichikawa N."/>
            <person name="Katano-Makiyama Y."/>
            <person name="Hidaka K."/>
        </authorList>
    </citation>
    <scope>NUCLEOTIDE SEQUENCE [LARGE SCALE GENOMIC DNA]</scope>
    <source>
        <strain evidence="7 8">NBRC 110142</strain>
    </source>
</reference>
<keyword evidence="4" id="KW-0443">Lipid metabolism</keyword>
<dbReference type="PROSITE" id="PS00455">
    <property type="entry name" value="AMP_BINDING"/>
    <property type="match status" value="1"/>
</dbReference>
<gene>
    <name evidence="7" type="ORF">Dcar01_00287</name>
</gene>
<dbReference type="Gene3D" id="3.30.300.30">
    <property type="match status" value="1"/>
</dbReference>
<evidence type="ECO:0000256" key="4">
    <source>
        <dbReference type="ARBA" id="ARBA00023098"/>
    </source>
</evidence>
<evidence type="ECO:0000313" key="7">
    <source>
        <dbReference type="EMBL" id="GAA5511576.1"/>
    </source>
</evidence>
<evidence type="ECO:0000259" key="5">
    <source>
        <dbReference type="Pfam" id="PF00501"/>
    </source>
</evidence>
<dbReference type="InterPro" id="IPR042099">
    <property type="entry name" value="ANL_N_sf"/>
</dbReference>
<dbReference type="InterPro" id="IPR045851">
    <property type="entry name" value="AMP-bd_C_sf"/>
</dbReference>
<dbReference type="Pfam" id="PF00501">
    <property type="entry name" value="AMP-binding"/>
    <property type="match status" value="1"/>
</dbReference>
<dbReference type="InterPro" id="IPR025110">
    <property type="entry name" value="AMP-bd_C"/>
</dbReference>
<evidence type="ECO:0000313" key="8">
    <source>
        <dbReference type="Proteomes" id="UP001401887"/>
    </source>
</evidence>
<protein>
    <submittedName>
        <fullName evidence="7">Long-chain-fatty-acid--CoA ligase</fullName>
    </submittedName>
</protein>
<proteinExistence type="inferred from homology"/>